<dbReference type="EC" id="2.7.7.48" evidence="1"/>
<dbReference type="Pfam" id="PF03431">
    <property type="entry name" value="RNA_replicase_B"/>
    <property type="match status" value="1"/>
</dbReference>
<dbReference type="PROSITE" id="PS50522">
    <property type="entry name" value="RDRP_PHAGE"/>
    <property type="match status" value="1"/>
</dbReference>
<organism evidence="11 12">
    <name type="scientific">ssRNA phage SRR6960549_5</name>
    <dbReference type="NCBI Taxonomy" id="2786542"/>
    <lineage>
        <taxon>Viruses</taxon>
        <taxon>Riboviria</taxon>
        <taxon>Orthornavirae</taxon>
        <taxon>Lenarviricota</taxon>
        <taxon>Leviviricetes</taxon>
        <taxon>Timlovirales</taxon>
        <taxon>Steitzviridae</taxon>
        <taxon>Hohrdovirus</taxon>
        <taxon>Hohrdovirus limadaptatum</taxon>
    </lineage>
</organism>
<feature type="binding site" evidence="9">
    <location>
        <position position="441"/>
    </location>
    <ligand>
        <name>Mg(2+)</name>
        <dbReference type="ChEBI" id="CHEBI:18420"/>
        <label>2</label>
    </ligand>
</feature>
<feature type="domain" description="RdRp catalytic" evidence="10">
    <location>
        <begin position="329"/>
        <end position="473"/>
    </location>
</feature>
<feature type="binding site" evidence="9">
    <location>
        <position position="344"/>
    </location>
    <ligand>
        <name>Mg(2+)</name>
        <dbReference type="ChEBI" id="CHEBI:18420"/>
        <label>2</label>
    </ligand>
</feature>
<keyword evidence="2 11" id="KW-0696">RNA-directed RNA polymerase</keyword>
<protein>
    <recommendedName>
        <fullName evidence="1">RNA-directed RNA polymerase</fullName>
        <ecNumber evidence="1">2.7.7.48</ecNumber>
    </recommendedName>
    <alternativeName>
        <fullName evidence="7">RNA replicase beta chain</fullName>
    </alternativeName>
</protein>
<dbReference type="InterPro" id="IPR007096">
    <property type="entry name" value="RNA-dir_Rpol_cat_phage"/>
</dbReference>
<dbReference type="GO" id="GO:0000166">
    <property type="term" value="F:nucleotide binding"/>
    <property type="evidence" value="ECO:0007669"/>
    <property type="project" value="UniProtKB-KW"/>
</dbReference>
<evidence type="ECO:0000256" key="8">
    <source>
        <dbReference type="ARBA" id="ARBA00048744"/>
    </source>
</evidence>
<evidence type="ECO:0000313" key="12">
    <source>
        <dbReference type="Proteomes" id="UP000681373"/>
    </source>
</evidence>
<evidence type="ECO:0000313" key="11">
    <source>
        <dbReference type="EMBL" id="DAD52589.1"/>
    </source>
</evidence>
<evidence type="ECO:0000256" key="7">
    <source>
        <dbReference type="ARBA" id="ARBA00030248"/>
    </source>
</evidence>
<comment type="cofactor">
    <cofactor evidence="9">
        <name>Mg(2+)</name>
        <dbReference type="ChEBI" id="CHEBI:18420"/>
    </cofactor>
    <text evidence="9">Binds 2 Mg(2+) per subunit.</text>
</comment>
<dbReference type="GO" id="GO:0003968">
    <property type="term" value="F:RNA-directed RNA polymerase activity"/>
    <property type="evidence" value="ECO:0007669"/>
    <property type="project" value="UniProtKB-KW"/>
</dbReference>
<comment type="catalytic activity">
    <reaction evidence="8">
        <text>RNA(n) + a ribonucleoside 5'-triphosphate = RNA(n+1) + diphosphate</text>
        <dbReference type="Rhea" id="RHEA:21248"/>
        <dbReference type="Rhea" id="RHEA-COMP:14527"/>
        <dbReference type="Rhea" id="RHEA-COMP:17342"/>
        <dbReference type="ChEBI" id="CHEBI:33019"/>
        <dbReference type="ChEBI" id="CHEBI:61557"/>
        <dbReference type="ChEBI" id="CHEBI:140395"/>
        <dbReference type="EC" id="2.7.7.48"/>
    </reaction>
</comment>
<evidence type="ECO:0000256" key="3">
    <source>
        <dbReference type="ARBA" id="ARBA00022679"/>
    </source>
</evidence>
<keyword evidence="4" id="KW-0548">Nucleotidyltransferase</keyword>
<dbReference type="GO" id="GO:0046872">
    <property type="term" value="F:metal ion binding"/>
    <property type="evidence" value="ECO:0007669"/>
    <property type="project" value="UniProtKB-KW"/>
</dbReference>
<evidence type="ECO:0000256" key="1">
    <source>
        <dbReference type="ARBA" id="ARBA00012494"/>
    </source>
</evidence>
<dbReference type="Proteomes" id="UP000681373">
    <property type="component" value="Segment"/>
</dbReference>
<accession>A0A8S5L5E2</accession>
<keyword evidence="5" id="KW-0547">Nucleotide-binding</keyword>
<dbReference type="EMBL" id="BK014148">
    <property type="protein sequence ID" value="DAD52589.1"/>
    <property type="molecule type" value="Genomic_RNA"/>
</dbReference>
<evidence type="ECO:0000256" key="6">
    <source>
        <dbReference type="ARBA" id="ARBA00022953"/>
    </source>
</evidence>
<evidence type="ECO:0000256" key="5">
    <source>
        <dbReference type="ARBA" id="ARBA00022741"/>
    </source>
</evidence>
<dbReference type="GO" id="GO:0039694">
    <property type="term" value="P:viral RNA genome replication"/>
    <property type="evidence" value="ECO:0007669"/>
    <property type="project" value="InterPro"/>
</dbReference>
<keyword evidence="9" id="KW-0479">Metal-binding</keyword>
<dbReference type="GeneID" id="80400204"/>
<keyword evidence="12" id="KW-1185">Reference proteome</keyword>
<evidence type="ECO:0000259" key="10">
    <source>
        <dbReference type="PROSITE" id="PS50522"/>
    </source>
</evidence>
<proteinExistence type="predicted"/>
<keyword evidence="9" id="KW-0460">Magnesium</keyword>
<evidence type="ECO:0000256" key="4">
    <source>
        <dbReference type="ARBA" id="ARBA00022695"/>
    </source>
</evidence>
<dbReference type="RefSeq" id="YP_010770700.1">
    <property type="nucleotide sequence ID" value="NC_074365.1"/>
</dbReference>
<evidence type="ECO:0000256" key="2">
    <source>
        <dbReference type="ARBA" id="ARBA00022484"/>
    </source>
</evidence>
<dbReference type="InterPro" id="IPR043502">
    <property type="entry name" value="DNA/RNA_pol_sf"/>
</dbReference>
<keyword evidence="3" id="KW-0808">Transferase</keyword>
<dbReference type="KEGG" id="vg:80400204"/>
<dbReference type="SUPFAM" id="SSF56672">
    <property type="entry name" value="DNA/RNA polymerases"/>
    <property type="match status" value="1"/>
</dbReference>
<gene>
    <name evidence="11" type="primary">SRR6960549_5_4</name>
</gene>
<evidence type="ECO:0000256" key="9">
    <source>
        <dbReference type="PIRSR" id="PIRSR605093-1"/>
    </source>
</evidence>
<name>A0A8S5L5E2_9VIRU</name>
<keyword evidence="6" id="KW-0693">Viral RNA replication</keyword>
<feature type="binding site" evidence="9">
    <location>
        <position position="442"/>
    </location>
    <ligand>
        <name>Mg(2+)</name>
        <dbReference type="ChEBI" id="CHEBI:18420"/>
        <label>2</label>
    </ligand>
</feature>
<dbReference type="InterPro" id="IPR005093">
    <property type="entry name" value="RNArep_beta"/>
</dbReference>
<sequence length="649" mass="73066">MKSPIVLLSSLLEDFQRLNPGVKGLDRDLVTIKKRYENEGYGFLAVALPSLCDALVQGLTTGKFTCPMGFKPEPRWRTIPQIFVGMFSEIFDIETGTLKEAIDHGVLGDLYQILKVLKKVQLSPKNEEILHSKAVDGFYQCDDQARQVEIPDRQDHLIGRVSSLLLPTLNYKDVGSAIYKHGPGAIEEGFKSNQKWSELAASIREDRHVPEWCNLRGVFDSSWYDQLDDQRFHELLGSDSIQGARSSIANGGGDRRTNGTCSKIASLRDSKARLISVPKSATSRRTITIEPMLNQFVQQGLNTLLRDSINECRILSLCLDLTDQAKNQSLALSGSLTRNWATLDLKSASDLLSLKLVRSVFRNHPDFLSRLEECRSTIVKSGGQPDLTLGKFAGMGNATTFPVQSICFAVVCIAAILDTWGVTPTYWRVRRASRQLRIYGDDIIVDAKYAHQCVNWLQDVGLRVNDKKSFLTGNFRESCGVDAYKGVDLTPAYCRFRPEDIDDSPSAYAGFVSFSNHLWKLGLYKASTWAKELVESSIGRALPLVHSQSGALGWHTRQEAVTPHRWCKRTHQFLQRTYVLTPRKRRDRLDGYGALLKCLHNKTDGLDEKRPYLFPEAIGTEKDHLSMTVIRFKPRMTRRWVPTLTSVGF</sequence>
<reference evidence="11" key="1">
    <citation type="submission" date="2020-09" db="EMBL/GenBank/DDBJ databases">
        <title>Leviviricetes taxonomy.</title>
        <authorList>
            <person name="Stockdale S.R."/>
            <person name="Callanan J."/>
            <person name="Adriaenssens E.M."/>
            <person name="Kuhn J.H."/>
            <person name="Rumnieks J."/>
            <person name="Shkoporov A."/>
            <person name="Draper L.A."/>
            <person name="Ross P."/>
            <person name="Hill C."/>
        </authorList>
    </citation>
    <scope>NUCLEOTIDE SEQUENCE</scope>
</reference>